<name>A0A3N4JP25_9PEZI</name>
<sequence length="86" mass="9418">MGTYNDDREDLSGKAKDSGNPFRANADRTITLAKRGITNIRKRWVDIPLKLKQPPESNVSGGANTKQRTLLGLPNALVFLSKIPGL</sequence>
<gene>
    <name evidence="2" type="ORF">L873DRAFT_1302538</name>
</gene>
<reference evidence="2 3" key="1">
    <citation type="journal article" date="2018" name="Nat. Ecol. Evol.">
        <title>Pezizomycetes genomes reveal the molecular basis of ectomycorrhizal truffle lifestyle.</title>
        <authorList>
            <person name="Murat C."/>
            <person name="Payen T."/>
            <person name="Noel B."/>
            <person name="Kuo A."/>
            <person name="Morin E."/>
            <person name="Chen J."/>
            <person name="Kohler A."/>
            <person name="Krizsan K."/>
            <person name="Balestrini R."/>
            <person name="Da Silva C."/>
            <person name="Montanini B."/>
            <person name="Hainaut M."/>
            <person name="Levati E."/>
            <person name="Barry K.W."/>
            <person name="Belfiori B."/>
            <person name="Cichocki N."/>
            <person name="Clum A."/>
            <person name="Dockter R.B."/>
            <person name="Fauchery L."/>
            <person name="Guy J."/>
            <person name="Iotti M."/>
            <person name="Le Tacon F."/>
            <person name="Lindquist E.A."/>
            <person name="Lipzen A."/>
            <person name="Malagnac F."/>
            <person name="Mello A."/>
            <person name="Molinier V."/>
            <person name="Miyauchi S."/>
            <person name="Poulain J."/>
            <person name="Riccioni C."/>
            <person name="Rubini A."/>
            <person name="Sitrit Y."/>
            <person name="Splivallo R."/>
            <person name="Traeger S."/>
            <person name="Wang M."/>
            <person name="Zifcakova L."/>
            <person name="Wipf D."/>
            <person name="Zambonelli A."/>
            <person name="Paolocci F."/>
            <person name="Nowrousian M."/>
            <person name="Ottonello S."/>
            <person name="Baldrian P."/>
            <person name="Spatafora J.W."/>
            <person name="Henrissat B."/>
            <person name="Nagy L.G."/>
            <person name="Aury J.M."/>
            <person name="Wincker P."/>
            <person name="Grigoriev I.V."/>
            <person name="Bonfante P."/>
            <person name="Martin F.M."/>
        </authorList>
    </citation>
    <scope>NUCLEOTIDE SEQUENCE [LARGE SCALE GENOMIC DNA]</scope>
    <source>
        <strain evidence="2 3">120613-1</strain>
    </source>
</reference>
<accession>A0A3N4JP25</accession>
<evidence type="ECO:0000256" key="1">
    <source>
        <dbReference type="SAM" id="MobiDB-lite"/>
    </source>
</evidence>
<dbReference type="AlphaFoldDB" id="A0A3N4JP25"/>
<evidence type="ECO:0000313" key="2">
    <source>
        <dbReference type="EMBL" id="RPA95644.1"/>
    </source>
</evidence>
<dbReference type="EMBL" id="ML120423">
    <property type="protein sequence ID" value="RPA95644.1"/>
    <property type="molecule type" value="Genomic_DNA"/>
</dbReference>
<organism evidence="2 3">
    <name type="scientific">Choiromyces venosus 120613-1</name>
    <dbReference type="NCBI Taxonomy" id="1336337"/>
    <lineage>
        <taxon>Eukaryota</taxon>
        <taxon>Fungi</taxon>
        <taxon>Dikarya</taxon>
        <taxon>Ascomycota</taxon>
        <taxon>Pezizomycotina</taxon>
        <taxon>Pezizomycetes</taxon>
        <taxon>Pezizales</taxon>
        <taxon>Tuberaceae</taxon>
        <taxon>Choiromyces</taxon>
    </lineage>
</organism>
<evidence type="ECO:0000313" key="3">
    <source>
        <dbReference type="Proteomes" id="UP000276215"/>
    </source>
</evidence>
<feature type="region of interest" description="Disordered" evidence="1">
    <location>
        <begin position="1"/>
        <end position="23"/>
    </location>
</feature>
<proteinExistence type="predicted"/>
<keyword evidence="3" id="KW-1185">Reference proteome</keyword>
<dbReference type="Proteomes" id="UP000276215">
    <property type="component" value="Unassembled WGS sequence"/>
</dbReference>
<protein>
    <submittedName>
        <fullName evidence="2">Uncharacterized protein</fullName>
    </submittedName>
</protein>